<dbReference type="SMART" id="SM00100">
    <property type="entry name" value="cNMP"/>
    <property type="match status" value="1"/>
</dbReference>
<evidence type="ECO:0000313" key="14">
    <source>
        <dbReference type="EMBL" id="SPM29902.1"/>
    </source>
</evidence>
<dbReference type="SMART" id="SM00419">
    <property type="entry name" value="HTH_CRP"/>
    <property type="match status" value="1"/>
</dbReference>
<dbReference type="EMBL" id="FTRV01000015">
    <property type="protein sequence ID" value="SPM29902.1"/>
    <property type="molecule type" value="Genomic_DNA"/>
</dbReference>
<dbReference type="GO" id="GO:0030552">
    <property type="term" value="F:cAMP binding"/>
    <property type="evidence" value="ECO:0007669"/>
    <property type="project" value="UniProtKB-KW"/>
</dbReference>
<dbReference type="InterPro" id="IPR036390">
    <property type="entry name" value="WH_DNA-bd_sf"/>
</dbReference>
<proteinExistence type="predicted"/>
<keyword evidence="4" id="KW-0805">Transcription regulation</keyword>
<dbReference type="InterPro" id="IPR012318">
    <property type="entry name" value="HTH_CRP"/>
</dbReference>
<dbReference type="Gene3D" id="2.60.120.10">
    <property type="entry name" value="Jelly Rolls"/>
    <property type="match status" value="1"/>
</dbReference>
<evidence type="ECO:0000256" key="11">
    <source>
        <dbReference type="ARBA" id="ARBA00068047"/>
    </source>
</evidence>
<dbReference type="AlphaFoldDB" id="A0A2U3NEH8"/>
<sequence>VSAAPGLDRGEVDRILRQLLGEAGILRHVEPETASAMIKQLHTAEFTAGQTLFSQGDPGDRVYIIVTGKVKISLRGPGGRENLRAIMGPTDVFGELAVFDPGPRSCTATAITDVRAVWVDRATLRAWIARRPVIAEQLLQALNQRLQHTEDQLIELISSDVATRVAHQLLVLARRFGTHERDGLRVTHELSQDEMAQLVGADRVSVNKALRDFASGGWITLQGKSVLITDVDALARRAAAGAALGVYRRRPLRATA</sequence>
<dbReference type="GO" id="GO:0003677">
    <property type="term" value="F:DNA binding"/>
    <property type="evidence" value="ECO:0007669"/>
    <property type="project" value="UniProtKB-KW"/>
</dbReference>
<dbReference type="PROSITE" id="PS51063">
    <property type="entry name" value="HTH_CRP_2"/>
    <property type="match status" value="1"/>
</dbReference>
<dbReference type="GO" id="GO:0045892">
    <property type="term" value="P:negative regulation of DNA-templated transcription"/>
    <property type="evidence" value="ECO:0007669"/>
    <property type="project" value="UniProtKB-ARBA"/>
</dbReference>
<dbReference type="GO" id="GO:0016301">
    <property type="term" value="F:kinase activity"/>
    <property type="evidence" value="ECO:0007669"/>
    <property type="project" value="UniProtKB-KW"/>
</dbReference>
<feature type="non-terminal residue" evidence="14">
    <location>
        <position position="1"/>
    </location>
</feature>
<evidence type="ECO:0000256" key="4">
    <source>
        <dbReference type="ARBA" id="ARBA00023015"/>
    </source>
</evidence>
<evidence type="ECO:0000256" key="9">
    <source>
        <dbReference type="ARBA" id="ARBA00029868"/>
    </source>
</evidence>
<keyword evidence="2" id="KW-0116">cAMP-binding</keyword>
<evidence type="ECO:0000256" key="8">
    <source>
        <dbReference type="ARBA" id="ARBA00023163"/>
    </source>
</evidence>
<dbReference type="InterPro" id="IPR036388">
    <property type="entry name" value="WH-like_DNA-bd_sf"/>
</dbReference>
<feature type="domain" description="HTH crp-type" evidence="13">
    <location>
        <begin position="159"/>
        <end position="232"/>
    </location>
</feature>
<keyword evidence="14" id="KW-0418">Kinase</keyword>
<dbReference type="InterPro" id="IPR050397">
    <property type="entry name" value="Env_Response_Regulators"/>
</dbReference>
<dbReference type="Gene3D" id="1.10.10.10">
    <property type="entry name" value="Winged helix-like DNA-binding domain superfamily/Winged helix DNA-binding domain"/>
    <property type="match status" value="1"/>
</dbReference>
<dbReference type="FunFam" id="1.10.10.10:FF:000019">
    <property type="entry name" value="Crp/Fnr family transcriptional regulator"/>
    <property type="match status" value="1"/>
</dbReference>
<dbReference type="PROSITE" id="PS50042">
    <property type="entry name" value="CNMP_BINDING_3"/>
    <property type="match status" value="1"/>
</dbReference>
<dbReference type="PANTHER" id="PTHR24567">
    <property type="entry name" value="CRP FAMILY TRANSCRIPTIONAL REGULATORY PROTEIN"/>
    <property type="match status" value="1"/>
</dbReference>
<keyword evidence="8" id="KW-0804">Transcription</keyword>
<dbReference type="GO" id="GO:0045893">
    <property type="term" value="P:positive regulation of DNA-templated transcription"/>
    <property type="evidence" value="ECO:0007669"/>
    <property type="project" value="UniProtKB-ARBA"/>
</dbReference>
<dbReference type="Pfam" id="PF00027">
    <property type="entry name" value="cNMP_binding"/>
    <property type="match status" value="1"/>
</dbReference>
<keyword evidence="7" id="KW-0010">Activator</keyword>
<dbReference type="SUPFAM" id="SSF51206">
    <property type="entry name" value="cAMP-binding domain-like"/>
    <property type="match status" value="1"/>
</dbReference>
<dbReference type="GO" id="GO:0003700">
    <property type="term" value="F:DNA-binding transcription factor activity"/>
    <property type="evidence" value="ECO:0007669"/>
    <property type="project" value="UniProtKB-ARBA"/>
</dbReference>
<dbReference type="SUPFAM" id="SSF46785">
    <property type="entry name" value="Winged helix' DNA-binding domain"/>
    <property type="match status" value="1"/>
</dbReference>
<dbReference type="STRING" id="1841859.GCA_900157385_03399"/>
<dbReference type="Pfam" id="PF13545">
    <property type="entry name" value="HTH_Crp_2"/>
    <property type="match status" value="1"/>
</dbReference>
<dbReference type="GO" id="GO:0005829">
    <property type="term" value="C:cytosol"/>
    <property type="evidence" value="ECO:0007669"/>
    <property type="project" value="TreeGrafter"/>
</dbReference>
<feature type="domain" description="Cyclic nucleotide-binding" evidence="12">
    <location>
        <begin position="25"/>
        <end position="145"/>
    </location>
</feature>
<evidence type="ECO:0000256" key="3">
    <source>
        <dbReference type="ARBA" id="ARBA00022741"/>
    </source>
</evidence>
<organism evidence="14 15">
    <name type="scientific">Mycobacterium terramassiliense</name>
    <dbReference type="NCBI Taxonomy" id="1841859"/>
    <lineage>
        <taxon>Bacteria</taxon>
        <taxon>Bacillati</taxon>
        <taxon>Actinomycetota</taxon>
        <taxon>Actinomycetes</taxon>
        <taxon>Mycobacteriales</taxon>
        <taxon>Mycobacteriaceae</taxon>
        <taxon>Mycobacterium</taxon>
    </lineage>
</organism>
<keyword evidence="15" id="KW-1185">Reference proteome</keyword>
<evidence type="ECO:0000313" key="15">
    <source>
        <dbReference type="Proteomes" id="UP000241595"/>
    </source>
</evidence>
<dbReference type="InterPro" id="IPR000595">
    <property type="entry name" value="cNMP-bd_dom"/>
</dbReference>
<accession>A0A2U3NEH8</accession>
<dbReference type="InterPro" id="IPR018490">
    <property type="entry name" value="cNMP-bd_dom_sf"/>
</dbReference>
<protein>
    <recommendedName>
        <fullName evidence="11">CRP-like cAMP-activated global transcriptional regulator</fullName>
    </recommendedName>
    <alternativeName>
        <fullName evidence="10">cAMP receptor protein</fullName>
    </alternativeName>
    <alternativeName>
        <fullName evidence="9">cAMP regulatory protein</fullName>
    </alternativeName>
</protein>
<keyword evidence="3" id="KW-0547">Nucleotide-binding</keyword>
<evidence type="ECO:0000259" key="12">
    <source>
        <dbReference type="PROSITE" id="PS50042"/>
    </source>
</evidence>
<name>A0A2U3NEH8_9MYCO</name>
<keyword evidence="5" id="KW-0238">DNA-binding</keyword>
<dbReference type="Proteomes" id="UP000241595">
    <property type="component" value="Unassembled WGS sequence"/>
</dbReference>
<evidence type="ECO:0000256" key="5">
    <source>
        <dbReference type="ARBA" id="ARBA00023125"/>
    </source>
</evidence>
<evidence type="ECO:0000259" key="13">
    <source>
        <dbReference type="PROSITE" id="PS51063"/>
    </source>
</evidence>
<gene>
    <name evidence="14" type="ORF">MTAB308_3397</name>
</gene>
<evidence type="ECO:0000256" key="7">
    <source>
        <dbReference type="ARBA" id="ARBA00023159"/>
    </source>
</evidence>
<dbReference type="PRINTS" id="PR00103">
    <property type="entry name" value="CAMPKINASE"/>
</dbReference>
<evidence type="ECO:0000256" key="10">
    <source>
        <dbReference type="ARBA" id="ARBA00033082"/>
    </source>
</evidence>
<keyword evidence="6" id="KW-0114">cAMP</keyword>
<dbReference type="CDD" id="cd00038">
    <property type="entry name" value="CAP_ED"/>
    <property type="match status" value="1"/>
</dbReference>
<reference evidence="14 15" key="1">
    <citation type="submission" date="2017-01" db="EMBL/GenBank/DDBJ databases">
        <authorList>
            <consortium name="Urmite Genomes"/>
        </authorList>
    </citation>
    <scope>NUCLEOTIDE SEQUENCE [LARGE SCALE GENOMIC DNA]</scope>
    <source>
        <strain evidence="14 15">AB308</strain>
    </source>
</reference>
<dbReference type="InterPro" id="IPR014710">
    <property type="entry name" value="RmlC-like_jellyroll"/>
</dbReference>
<dbReference type="PANTHER" id="PTHR24567:SF74">
    <property type="entry name" value="HTH-TYPE TRANSCRIPTIONAL REGULATOR ARCR"/>
    <property type="match status" value="1"/>
</dbReference>
<evidence type="ECO:0000256" key="6">
    <source>
        <dbReference type="ARBA" id="ARBA00023149"/>
    </source>
</evidence>
<evidence type="ECO:0000256" key="1">
    <source>
        <dbReference type="ARBA" id="ARBA00022491"/>
    </source>
</evidence>
<keyword evidence="14" id="KW-0808">Transferase</keyword>
<evidence type="ECO:0000256" key="2">
    <source>
        <dbReference type="ARBA" id="ARBA00022566"/>
    </source>
</evidence>
<keyword evidence="1" id="KW-0678">Repressor</keyword>
<dbReference type="FunFam" id="2.60.120.10:FF:000003">
    <property type="entry name" value="Crp/Fnr family transcriptional regulator"/>
    <property type="match status" value="1"/>
</dbReference>